<dbReference type="GO" id="GO:0020037">
    <property type="term" value="F:heme binding"/>
    <property type="evidence" value="ECO:0007669"/>
    <property type="project" value="InterPro"/>
</dbReference>
<dbReference type="PANTHER" id="PTHR42923:SF46">
    <property type="entry name" value="AMINE OXIDASE"/>
    <property type="match status" value="1"/>
</dbReference>
<gene>
    <name evidence="5" type="ORF">CUT44_27935</name>
</gene>
<dbReference type="SMART" id="SM00823">
    <property type="entry name" value="PKS_PP"/>
    <property type="match status" value="1"/>
</dbReference>
<name>A0A2M8LQ95_9ACTN</name>
<dbReference type="Gene3D" id="3.30.70.1990">
    <property type="match status" value="1"/>
</dbReference>
<dbReference type="PROSITE" id="PS50075">
    <property type="entry name" value="CARRIER"/>
    <property type="match status" value="1"/>
</dbReference>
<feature type="compositionally biased region" description="Low complexity" evidence="3">
    <location>
        <begin position="201"/>
        <end position="218"/>
    </location>
</feature>
<evidence type="ECO:0000313" key="6">
    <source>
        <dbReference type="Proteomes" id="UP000230407"/>
    </source>
</evidence>
<dbReference type="InterPro" id="IPR050464">
    <property type="entry name" value="Zeta_carotene_desat/Oxidored"/>
</dbReference>
<dbReference type="SUPFAM" id="SSF56634">
    <property type="entry name" value="Heme-dependent catalase-like"/>
    <property type="match status" value="1"/>
</dbReference>
<dbReference type="Gene3D" id="2.40.180.10">
    <property type="entry name" value="Catalase core domain"/>
    <property type="match status" value="1"/>
</dbReference>
<dbReference type="GO" id="GO:0017000">
    <property type="term" value="P:antibiotic biosynthetic process"/>
    <property type="evidence" value="ECO:0007669"/>
    <property type="project" value="UniProtKB-ARBA"/>
</dbReference>
<dbReference type="InterPro" id="IPR009081">
    <property type="entry name" value="PP-bd_ACP"/>
</dbReference>
<evidence type="ECO:0000313" key="5">
    <source>
        <dbReference type="EMBL" id="PJE94134.1"/>
    </source>
</evidence>
<reference evidence="5 6" key="1">
    <citation type="submission" date="2017-11" db="EMBL/GenBank/DDBJ databases">
        <title>Streptomyces carmine sp. nov., a novel actinomycete isolated from Sophora alopecuroides in Xinjiang, China.</title>
        <authorList>
            <person name="Wang Y."/>
            <person name="Luo X."/>
            <person name="Wan C."/>
            <person name="Zhang L."/>
        </authorList>
    </citation>
    <scope>NUCLEOTIDE SEQUENCE [LARGE SCALE GENOMIC DNA]</scope>
    <source>
        <strain evidence="5 6">TRM SA0054</strain>
    </source>
</reference>
<dbReference type="Pfam" id="PF01593">
    <property type="entry name" value="Amino_oxidase"/>
    <property type="match status" value="1"/>
</dbReference>
<proteinExistence type="predicted"/>
<dbReference type="AlphaFoldDB" id="A0A2M8LQ95"/>
<dbReference type="Gene3D" id="1.10.405.20">
    <property type="match status" value="1"/>
</dbReference>
<dbReference type="InterPro" id="IPR020835">
    <property type="entry name" value="Catalase_sf"/>
</dbReference>
<keyword evidence="6" id="KW-1185">Reference proteome</keyword>
<protein>
    <recommendedName>
        <fullName evidence="4">Carrier domain-containing protein</fullName>
    </recommendedName>
</protein>
<sequence length="906" mass="96080">MSALPEVPGLVLATGPDDPRLHDTDADFRRLLDDFAEVARASRATRRRFFHAHAAVLGGELECVAADGPPVHPFLAAGRRHPVIVRYSNGETPDDAAPATRGLSLLVPGSGGEGGPAPFNLTLNTGECLFAPDAWVFTRFLLGTDAQRAALVREAPERGETLWRQVRDPLPYDRYVYHSQAPRLHIGADGRPGLVRYRAVPAGPAADTSPDAPPDAVAESGLFTPPAGSLHPPLPPRYLPRPAGEDRPATFLRDDIRARAAGPGIHVLLQMQLHPLGADPAANRAALDPSRPWSVERHPYRTVARLRLDTVEEEAAAEGLLFDPAAAPEGLGIALARSPFEPASVNHLRTLVYRSVRAARTGRPAPAPASVPAPVPGTVSGGPRRSVCVIGAGASGLTAAHELERRGHRVVVLDSAPEVAGKAASLEIDGRPYDLGAHICTPRYTELAALAEEFGVGTEDVTPVLEQGPGGPVRSPAGTAFFAPGTYRRYLRLRAEAFPHIGAPGLAHSAAALARPAAEWLRENGLTAMAESFAPGYTASGYGFLHGDLPALYFVKYAELTGLLDLGSGSGADGRTGSFTVAGGFGRLWRRVAAGLADVRTGVRVEAIERSRDGVTVRTGTGEVRTDALLLTVPLGRLAGVLDLTGAERDIAARVRTVDYRTVVCRVSGLPGNGFHLLPGPYDTAPPGRGGLVAHHHRHPGSDVLTCYCYGTSGMGETELYEALREDVARLGGRLTEILHTVAWPFMPHFGSADLADGVLERIEAMQGENRTYHAGSLPAFELIETNVAYARDLVRRRIAPLHGPPHDVPAPPGTAALREAPDGRRAGLDPAEIRAWLVASTAAVLGVAADEVDPDRDLDEYGLDSLAAAEIQADLSDRLGYRVAPTLFHEFPTLGAVADQLARGR</sequence>
<dbReference type="RefSeq" id="WP_100204746.1">
    <property type="nucleotide sequence ID" value="NZ_PGGW01000069.1"/>
</dbReference>
<evidence type="ECO:0000256" key="1">
    <source>
        <dbReference type="ARBA" id="ARBA00022450"/>
    </source>
</evidence>
<evidence type="ECO:0000256" key="2">
    <source>
        <dbReference type="ARBA" id="ARBA00022553"/>
    </source>
</evidence>
<dbReference type="SUPFAM" id="SSF47336">
    <property type="entry name" value="ACP-like"/>
    <property type="match status" value="1"/>
</dbReference>
<dbReference type="Pfam" id="PF00550">
    <property type="entry name" value="PP-binding"/>
    <property type="match status" value="1"/>
</dbReference>
<dbReference type="GO" id="GO:0016491">
    <property type="term" value="F:oxidoreductase activity"/>
    <property type="evidence" value="ECO:0007669"/>
    <property type="project" value="InterPro"/>
</dbReference>
<dbReference type="SUPFAM" id="SSF51905">
    <property type="entry name" value="FAD/NAD(P)-binding domain"/>
    <property type="match status" value="1"/>
</dbReference>
<dbReference type="InterPro" id="IPR036736">
    <property type="entry name" value="ACP-like_sf"/>
</dbReference>
<feature type="region of interest" description="Disordered" evidence="3">
    <location>
        <begin position="201"/>
        <end position="248"/>
    </location>
</feature>
<dbReference type="InterPro" id="IPR020806">
    <property type="entry name" value="PKS_PP-bd"/>
</dbReference>
<comment type="caution">
    <text evidence="5">The sequence shown here is derived from an EMBL/GenBank/DDBJ whole genome shotgun (WGS) entry which is preliminary data.</text>
</comment>
<dbReference type="Proteomes" id="UP000230407">
    <property type="component" value="Unassembled WGS sequence"/>
</dbReference>
<dbReference type="InterPro" id="IPR002937">
    <property type="entry name" value="Amino_oxidase"/>
</dbReference>
<dbReference type="SMART" id="SM01294">
    <property type="entry name" value="PKS_PP_betabranch"/>
    <property type="match status" value="1"/>
</dbReference>
<dbReference type="Gene3D" id="1.10.1200.10">
    <property type="entry name" value="ACP-like"/>
    <property type="match status" value="1"/>
</dbReference>
<dbReference type="PANTHER" id="PTHR42923">
    <property type="entry name" value="PROTOPORPHYRINOGEN OXIDASE"/>
    <property type="match status" value="1"/>
</dbReference>
<dbReference type="Gene3D" id="3.50.50.60">
    <property type="entry name" value="FAD/NAD(P)-binding domain"/>
    <property type="match status" value="1"/>
</dbReference>
<organism evidence="5 6">
    <name type="scientific">Streptomyces carminius</name>
    <dbReference type="NCBI Taxonomy" id="2665496"/>
    <lineage>
        <taxon>Bacteria</taxon>
        <taxon>Bacillati</taxon>
        <taxon>Actinomycetota</taxon>
        <taxon>Actinomycetes</taxon>
        <taxon>Kitasatosporales</taxon>
        <taxon>Streptomycetaceae</taxon>
        <taxon>Streptomyces</taxon>
    </lineage>
</organism>
<accession>A0A2M8LQ95</accession>
<evidence type="ECO:0000256" key="3">
    <source>
        <dbReference type="SAM" id="MobiDB-lite"/>
    </source>
</evidence>
<dbReference type="GO" id="GO:0031177">
    <property type="term" value="F:phosphopantetheine binding"/>
    <property type="evidence" value="ECO:0007669"/>
    <property type="project" value="InterPro"/>
</dbReference>
<keyword evidence="1" id="KW-0596">Phosphopantetheine</keyword>
<keyword evidence="2" id="KW-0597">Phosphoprotein</keyword>
<feature type="domain" description="Carrier" evidence="4">
    <location>
        <begin position="829"/>
        <end position="906"/>
    </location>
</feature>
<dbReference type="EMBL" id="PGGW01000069">
    <property type="protein sequence ID" value="PJE94134.1"/>
    <property type="molecule type" value="Genomic_DNA"/>
</dbReference>
<dbReference type="PRINTS" id="PR00419">
    <property type="entry name" value="ADXRDTASE"/>
</dbReference>
<evidence type="ECO:0000259" key="4">
    <source>
        <dbReference type="PROSITE" id="PS50075"/>
    </source>
</evidence>
<dbReference type="InterPro" id="IPR036188">
    <property type="entry name" value="FAD/NAD-bd_sf"/>
</dbReference>